<evidence type="ECO:0000313" key="2">
    <source>
        <dbReference type="Proteomes" id="UP000652761"/>
    </source>
</evidence>
<protein>
    <submittedName>
        <fullName evidence="1">Uncharacterized protein</fullName>
    </submittedName>
</protein>
<sequence>MTERSRQWFLIAAGAVLGSVSTVAMLKLIARSFGNVNTVQSHRLSADCLAINGNVGLPKQSTVVTDKLTSGDSLQDEIVSEQLTR</sequence>
<dbReference type="OrthoDB" id="10265862at2759"/>
<dbReference type="AlphaFoldDB" id="A0A843U796"/>
<proteinExistence type="predicted"/>
<dbReference type="Proteomes" id="UP000652761">
    <property type="component" value="Unassembled WGS sequence"/>
</dbReference>
<name>A0A843U796_COLES</name>
<organism evidence="1 2">
    <name type="scientific">Colocasia esculenta</name>
    <name type="common">Wild taro</name>
    <name type="synonym">Arum esculentum</name>
    <dbReference type="NCBI Taxonomy" id="4460"/>
    <lineage>
        <taxon>Eukaryota</taxon>
        <taxon>Viridiplantae</taxon>
        <taxon>Streptophyta</taxon>
        <taxon>Embryophyta</taxon>
        <taxon>Tracheophyta</taxon>
        <taxon>Spermatophyta</taxon>
        <taxon>Magnoliopsida</taxon>
        <taxon>Liliopsida</taxon>
        <taxon>Araceae</taxon>
        <taxon>Aroideae</taxon>
        <taxon>Colocasieae</taxon>
        <taxon>Colocasia</taxon>
    </lineage>
</organism>
<keyword evidence="2" id="KW-1185">Reference proteome</keyword>
<comment type="caution">
    <text evidence="1">The sequence shown here is derived from an EMBL/GenBank/DDBJ whole genome shotgun (WGS) entry which is preliminary data.</text>
</comment>
<gene>
    <name evidence="1" type="ORF">Taro_011888</name>
</gene>
<evidence type="ECO:0000313" key="1">
    <source>
        <dbReference type="EMBL" id="MQL79468.1"/>
    </source>
</evidence>
<reference evidence="1" key="1">
    <citation type="submission" date="2017-07" db="EMBL/GenBank/DDBJ databases">
        <title>Taro Niue Genome Assembly and Annotation.</title>
        <authorList>
            <person name="Atibalentja N."/>
            <person name="Keating K."/>
            <person name="Fields C.J."/>
        </authorList>
    </citation>
    <scope>NUCLEOTIDE SEQUENCE</scope>
    <source>
        <strain evidence="1">Niue_2</strain>
        <tissue evidence="1">Leaf</tissue>
    </source>
</reference>
<dbReference type="EMBL" id="NMUH01000456">
    <property type="protein sequence ID" value="MQL79468.1"/>
    <property type="molecule type" value="Genomic_DNA"/>
</dbReference>
<accession>A0A843U796</accession>